<dbReference type="PANTHER" id="PTHR35093">
    <property type="entry name" value="OUTER MEMBRANE PROTEIN NMB0088-RELATED"/>
    <property type="match status" value="1"/>
</dbReference>
<dbReference type="InterPro" id="IPR005017">
    <property type="entry name" value="OMPP1/FadL/TodX"/>
</dbReference>
<evidence type="ECO:0000256" key="7">
    <source>
        <dbReference type="ARBA" id="ARBA00023237"/>
    </source>
</evidence>
<evidence type="ECO:0000256" key="4">
    <source>
        <dbReference type="ARBA" id="ARBA00022692"/>
    </source>
</evidence>
<dbReference type="AlphaFoldDB" id="A0A516SKJ2"/>
<evidence type="ECO:0000256" key="5">
    <source>
        <dbReference type="ARBA" id="ARBA00022729"/>
    </source>
</evidence>
<proteinExistence type="inferred from homology"/>
<evidence type="ECO:0000256" key="6">
    <source>
        <dbReference type="ARBA" id="ARBA00023136"/>
    </source>
</evidence>
<feature type="chain" id="PRO_5021948342" evidence="8">
    <location>
        <begin position="24"/>
        <end position="492"/>
    </location>
</feature>
<keyword evidence="5 8" id="KW-0732">Signal</keyword>
<keyword evidence="3" id="KW-1134">Transmembrane beta strand</keyword>
<evidence type="ECO:0000256" key="3">
    <source>
        <dbReference type="ARBA" id="ARBA00022452"/>
    </source>
</evidence>
<evidence type="ECO:0000313" key="10">
    <source>
        <dbReference type="Proteomes" id="UP000317550"/>
    </source>
</evidence>
<keyword evidence="4" id="KW-0812">Transmembrane</keyword>
<dbReference type="GO" id="GO:0015483">
    <property type="term" value="F:long-chain fatty acid transporting porin activity"/>
    <property type="evidence" value="ECO:0007669"/>
    <property type="project" value="TreeGrafter"/>
</dbReference>
<feature type="signal peptide" evidence="8">
    <location>
        <begin position="1"/>
        <end position="23"/>
    </location>
</feature>
<keyword evidence="10" id="KW-1185">Reference proteome</keyword>
<dbReference type="OrthoDB" id="19849at2"/>
<name>A0A516SKJ2_9NEIS</name>
<evidence type="ECO:0000256" key="2">
    <source>
        <dbReference type="ARBA" id="ARBA00008163"/>
    </source>
</evidence>
<evidence type="ECO:0000256" key="8">
    <source>
        <dbReference type="SAM" id="SignalP"/>
    </source>
</evidence>
<evidence type="ECO:0000256" key="1">
    <source>
        <dbReference type="ARBA" id="ARBA00004571"/>
    </source>
</evidence>
<dbReference type="Pfam" id="PF03349">
    <property type="entry name" value="Toluene_X"/>
    <property type="match status" value="1"/>
</dbReference>
<accession>A0A516SKJ2</accession>
<dbReference type="Proteomes" id="UP000317550">
    <property type="component" value="Chromosome"/>
</dbReference>
<dbReference type="SUPFAM" id="SSF56935">
    <property type="entry name" value="Porins"/>
    <property type="match status" value="1"/>
</dbReference>
<dbReference type="RefSeq" id="WP_144279931.1">
    <property type="nucleotide sequence ID" value="NZ_CP041730.1"/>
</dbReference>
<organism evidence="9 10">
    <name type="scientific">Chitinimonas arctica</name>
    <dbReference type="NCBI Taxonomy" id="2594795"/>
    <lineage>
        <taxon>Bacteria</taxon>
        <taxon>Pseudomonadati</taxon>
        <taxon>Pseudomonadota</taxon>
        <taxon>Betaproteobacteria</taxon>
        <taxon>Neisseriales</taxon>
        <taxon>Chitinibacteraceae</taxon>
        <taxon>Chitinimonas</taxon>
    </lineage>
</organism>
<dbReference type="EMBL" id="CP041730">
    <property type="protein sequence ID" value="QDQ28548.1"/>
    <property type="molecule type" value="Genomic_DNA"/>
</dbReference>
<dbReference type="Gene3D" id="2.40.160.60">
    <property type="entry name" value="Outer membrane protein transport protein (OMPP1/FadL/TodX)"/>
    <property type="match status" value="1"/>
</dbReference>
<evidence type="ECO:0000313" key="9">
    <source>
        <dbReference type="EMBL" id="QDQ28548.1"/>
    </source>
</evidence>
<comment type="similarity">
    <text evidence="2">Belongs to the OmpP1/FadL family.</text>
</comment>
<keyword evidence="6" id="KW-0472">Membrane</keyword>
<dbReference type="PANTHER" id="PTHR35093:SF8">
    <property type="entry name" value="OUTER MEMBRANE PROTEIN NMB0088-RELATED"/>
    <property type="match status" value="1"/>
</dbReference>
<protein>
    <submittedName>
        <fullName evidence="9">Transporter</fullName>
    </submittedName>
</protein>
<keyword evidence="7" id="KW-0998">Cell outer membrane</keyword>
<dbReference type="GO" id="GO:0009279">
    <property type="term" value="C:cell outer membrane"/>
    <property type="evidence" value="ECO:0007669"/>
    <property type="project" value="UniProtKB-SubCell"/>
</dbReference>
<gene>
    <name evidence="9" type="ORF">FNU76_20555</name>
</gene>
<comment type="subcellular location">
    <subcellularLocation>
        <location evidence="1">Cell outer membrane</location>
        <topology evidence="1">Multi-pass membrane protein</topology>
    </subcellularLocation>
</comment>
<sequence length="492" mass="51788">MTMHALRVTALLVGAAFAQQALASGYHFGTQSVSAQGTANASGAAVEDASTLFYNPAGLTSLPGTNLSGVLDLVVPHGEYTDTGSHTSGVIHPGTGVALVPGARTKGNDGGTFVKATAVPHAFFSHQLNDKATVGFGVFVPFGSKTKYDDNWVGRYNVIETELKTIALNPSFAFKISDKVSIGGGLTAQFIEGKLVKAADFGSGAVGSVLQSGQITGAQASAMLTAVGGNPAYSGDVHIKGDDWGFGWNLGVMFNIDPTARIGFAYRSKIKHELSGEADWTVPQTFAGSPVFGPAGAVVQAGLNGRYVDSAATLKVDTPESFSLSGFKQVNDKLALMADITRTRHSRFKELRVDFASSLPDSVTPENWDDTTKVSFGGSYQLNDKMKLRAGVAYDESPVDDANRTPSIPDGDRKWFSLGMNYGLTKHSSVDVAYSFVQVGKPNINNFDNGGVKTAGGAATCNQALNTSSCATIVGQYKVYSHIIGLQYNTRF</sequence>
<reference evidence="10" key="1">
    <citation type="submission" date="2019-07" db="EMBL/GenBank/DDBJ databases">
        <title>Chitinimonas sp. nov., isolated from Ny-Alesund, arctica soil.</title>
        <authorList>
            <person name="Xu Q."/>
            <person name="Peng F."/>
        </authorList>
    </citation>
    <scope>NUCLEOTIDE SEQUENCE [LARGE SCALE GENOMIC DNA]</scope>
    <source>
        <strain evidence="10">R3-44</strain>
    </source>
</reference>
<dbReference type="KEGG" id="cari:FNU76_20555"/>